<feature type="transmembrane region" description="Helical" evidence="1">
    <location>
        <begin position="88"/>
        <end position="111"/>
    </location>
</feature>
<dbReference type="RefSeq" id="WP_170868369.1">
    <property type="nucleotide sequence ID" value="NZ_FQZU01000016.1"/>
</dbReference>
<protein>
    <submittedName>
        <fullName evidence="2">Uncharacterized protein</fullName>
    </submittedName>
</protein>
<dbReference type="AlphaFoldDB" id="A0A1M6P1I7"/>
<evidence type="ECO:0000256" key="1">
    <source>
        <dbReference type="SAM" id="Phobius"/>
    </source>
</evidence>
<feature type="transmembrane region" description="Helical" evidence="1">
    <location>
        <begin position="150"/>
        <end position="167"/>
    </location>
</feature>
<accession>A0A1M6P1I7</accession>
<proteinExistence type="predicted"/>
<keyword evidence="1" id="KW-1133">Transmembrane helix</keyword>
<keyword evidence="1" id="KW-0812">Transmembrane</keyword>
<dbReference type="STRING" id="1121393.SAMN02745216_02733"/>
<dbReference type="EMBL" id="FQZU01000016">
    <property type="protein sequence ID" value="SHK01867.1"/>
    <property type="molecule type" value="Genomic_DNA"/>
</dbReference>
<feature type="transmembrane region" description="Helical" evidence="1">
    <location>
        <begin position="36"/>
        <end position="58"/>
    </location>
</feature>
<dbReference type="Proteomes" id="UP000183994">
    <property type="component" value="Unassembled WGS sequence"/>
</dbReference>
<feature type="transmembrane region" description="Helical" evidence="1">
    <location>
        <begin position="117"/>
        <end position="138"/>
    </location>
</feature>
<gene>
    <name evidence="2" type="ORF">SAMN02745216_02733</name>
</gene>
<name>A0A1M6P1I7_9BACT</name>
<evidence type="ECO:0000313" key="2">
    <source>
        <dbReference type="EMBL" id="SHK01867.1"/>
    </source>
</evidence>
<evidence type="ECO:0000313" key="3">
    <source>
        <dbReference type="Proteomes" id="UP000183994"/>
    </source>
</evidence>
<reference evidence="3" key="1">
    <citation type="submission" date="2016-11" db="EMBL/GenBank/DDBJ databases">
        <authorList>
            <person name="Varghese N."/>
            <person name="Submissions S."/>
        </authorList>
    </citation>
    <scope>NUCLEOTIDE SEQUENCE [LARGE SCALE GENOMIC DNA]</scope>
    <source>
        <strain evidence="3">DSM 16219</strain>
    </source>
</reference>
<feature type="transmembrane region" description="Helical" evidence="1">
    <location>
        <begin position="12"/>
        <end position="30"/>
    </location>
</feature>
<sequence>MNQGKNMLRQSIITVAAGALVLAVVLLWAPERVHRTVAVVCFSICAAGFLAAACVYFFTPKFLPYHQQASGLEWEELSPQFQGMILSALRIVAGGFFCSSAAVIILLAIPYRQGEPWAAPALFVIYNFMAVPALYGTYIVAARTPAKPPLIPVILAITLSSMGLVLSL</sequence>
<keyword evidence="1" id="KW-0472">Membrane</keyword>
<organism evidence="2 3">
    <name type="scientific">Desulfatibacillum alkenivorans DSM 16219</name>
    <dbReference type="NCBI Taxonomy" id="1121393"/>
    <lineage>
        <taxon>Bacteria</taxon>
        <taxon>Pseudomonadati</taxon>
        <taxon>Thermodesulfobacteriota</taxon>
        <taxon>Desulfobacteria</taxon>
        <taxon>Desulfobacterales</taxon>
        <taxon>Desulfatibacillaceae</taxon>
        <taxon>Desulfatibacillum</taxon>
    </lineage>
</organism>
<keyword evidence="3" id="KW-1185">Reference proteome</keyword>